<dbReference type="SMART" id="SM00382">
    <property type="entry name" value="AAA"/>
    <property type="match status" value="2"/>
</dbReference>
<dbReference type="OrthoDB" id="6500128at2759"/>
<dbReference type="PANTHER" id="PTHR43394:SF16">
    <property type="entry name" value="ABC TRANSPORTER B FAMILY MEMBER 4-LIKE ISOFORM X1"/>
    <property type="match status" value="1"/>
</dbReference>
<keyword evidence="5" id="KW-0677">Repeat</keyword>
<evidence type="ECO:0000256" key="8">
    <source>
        <dbReference type="ARBA" id="ARBA00022967"/>
    </source>
</evidence>
<feature type="transmembrane region" description="Helical" evidence="12">
    <location>
        <begin position="170"/>
        <end position="193"/>
    </location>
</feature>
<feature type="transmembrane region" description="Helical" evidence="12">
    <location>
        <begin position="587"/>
        <end position="610"/>
    </location>
</feature>
<dbReference type="InterPro" id="IPR027417">
    <property type="entry name" value="P-loop_NTPase"/>
</dbReference>
<dbReference type="PROSITE" id="PS00211">
    <property type="entry name" value="ABC_TRANSPORTER_1"/>
    <property type="match status" value="2"/>
</dbReference>
<keyword evidence="4 12" id="KW-0812">Transmembrane</keyword>
<dbReference type="PROSITE" id="PS50893">
    <property type="entry name" value="ABC_TRANSPORTER_2"/>
    <property type="match status" value="2"/>
</dbReference>
<dbReference type="PANTHER" id="PTHR43394">
    <property type="entry name" value="ATP-DEPENDENT PERMEASE MDL1, MITOCHONDRIAL"/>
    <property type="match status" value="1"/>
</dbReference>
<keyword evidence="9 12" id="KW-1133">Transmembrane helix</keyword>
<dbReference type="OMA" id="IFIPMQQ"/>
<dbReference type="Gene3D" id="1.20.1560.10">
    <property type="entry name" value="ABC transporter type 1, transmembrane domain"/>
    <property type="match status" value="2"/>
</dbReference>
<dbReference type="InterPro" id="IPR003439">
    <property type="entry name" value="ABC_transporter-like_ATP-bd"/>
</dbReference>
<feature type="domain" description="ABC transmembrane type-1" evidence="14">
    <location>
        <begin position="1"/>
        <end position="192"/>
    </location>
</feature>
<dbReference type="Pfam" id="PF00005">
    <property type="entry name" value="ABC_tran"/>
    <property type="match status" value="2"/>
</dbReference>
<feature type="transmembrane region" description="Helical" evidence="12">
    <location>
        <begin position="543"/>
        <end position="567"/>
    </location>
</feature>
<evidence type="ECO:0000256" key="7">
    <source>
        <dbReference type="ARBA" id="ARBA00022840"/>
    </source>
</evidence>
<evidence type="ECO:0000256" key="2">
    <source>
        <dbReference type="ARBA" id="ARBA00007577"/>
    </source>
</evidence>
<dbReference type="SUPFAM" id="SSF90123">
    <property type="entry name" value="ABC transporter transmembrane region"/>
    <property type="match status" value="2"/>
</dbReference>
<dbReference type="GO" id="GO:0005886">
    <property type="term" value="C:plasma membrane"/>
    <property type="evidence" value="ECO:0007669"/>
    <property type="project" value="UniProtKB-SubCell"/>
</dbReference>
<evidence type="ECO:0000256" key="11">
    <source>
        <dbReference type="ARBA" id="ARBA00023180"/>
    </source>
</evidence>
<keyword evidence="11" id="KW-0325">Glycoprotein</keyword>
<dbReference type="EMBL" id="MVGT01004369">
    <property type="protein sequence ID" value="OVA00084.1"/>
    <property type="molecule type" value="Genomic_DNA"/>
</dbReference>
<dbReference type="FunFam" id="3.40.50.300:FF:000479">
    <property type="entry name" value="Multidrug resistance protein 1A"/>
    <property type="match status" value="1"/>
</dbReference>
<keyword evidence="10 12" id="KW-0472">Membrane</keyword>
<dbReference type="CDD" id="cd18578">
    <property type="entry name" value="ABC_6TM_Pgp_ABCB1_D2_like"/>
    <property type="match status" value="1"/>
</dbReference>
<dbReference type="GO" id="GO:0005743">
    <property type="term" value="C:mitochondrial inner membrane"/>
    <property type="evidence" value="ECO:0007669"/>
    <property type="project" value="TreeGrafter"/>
</dbReference>
<keyword evidence="6" id="KW-0547">Nucleotide-binding</keyword>
<evidence type="ECO:0000256" key="6">
    <source>
        <dbReference type="ARBA" id="ARBA00022741"/>
    </source>
</evidence>
<evidence type="ECO:0000256" key="10">
    <source>
        <dbReference type="ARBA" id="ARBA00023136"/>
    </source>
</evidence>
<dbReference type="Proteomes" id="UP000195402">
    <property type="component" value="Unassembled WGS sequence"/>
</dbReference>
<dbReference type="InterPro" id="IPR011527">
    <property type="entry name" value="ABC1_TM_dom"/>
</dbReference>
<evidence type="ECO:0000256" key="9">
    <source>
        <dbReference type="ARBA" id="ARBA00022989"/>
    </source>
</evidence>
<keyword evidence="7" id="KW-0067">ATP-binding</keyword>
<evidence type="ECO:0000313" key="16">
    <source>
        <dbReference type="Proteomes" id="UP000195402"/>
    </source>
</evidence>
<dbReference type="AlphaFoldDB" id="A0A200PPD5"/>
<comment type="caution">
    <text evidence="15">The sequence shown here is derived from an EMBL/GenBank/DDBJ whole genome shotgun (WGS) entry which is preliminary data.</text>
</comment>
<dbReference type="SUPFAM" id="SSF52540">
    <property type="entry name" value="P-loop containing nucleoside triphosphate hydrolases"/>
    <property type="match status" value="2"/>
</dbReference>
<feature type="domain" description="ABC transmembrane type-1" evidence="14">
    <location>
        <begin position="547"/>
        <end position="842"/>
    </location>
</feature>
<proteinExistence type="inferred from homology"/>
<keyword evidence="8" id="KW-1278">Translocase</keyword>
<dbReference type="Pfam" id="PF00664">
    <property type="entry name" value="ABC_membrane"/>
    <property type="match status" value="3"/>
</dbReference>
<evidence type="ECO:0000259" key="13">
    <source>
        <dbReference type="PROSITE" id="PS50893"/>
    </source>
</evidence>
<dbReference type="InterPro" id="IPR017871">
    <property type="entry name" value="ABC_transporter-like_CS"/>
</dbReference>
<accession>A0A200PPD5</accession>
<feature type="transmembrane region" description="Helical" evidence="12">
    <location>
        <begin position="698"/>
        <end position="728"/>
    </location>
</feature>
<evidence type="ECO:0000256" key="3">
    <source>
        <dbReference type="ARBA" id="ARBA00022448"/>
    </source>
</evidence>
<sequence>METTGEVIGSLTGDTILIHDAIGEKVGKFIQLMSTFFISYVIAFTKGWLLSLLILSCLPPLAISGIIMSKYISKISVQGQAANAEAADVVEQTVGAIRTVASFTGEKEAIEKYNKILPKTYIFMTRQALASGMGFGVPIAVLYSFYGLAMWYGSKLIVEKGFDGGNITNIIFSLAVGGIALGQSFPCLKSFAVGKAASYRMFKVIRRKPSIDTSETKGIILENIKGDVRLNDIYFIYPARPDVQILSGFSLHVPSGITAALVGQSGSGKSTVINIIERFYDPNAGEVFIDGINLEELQLKWVRERIIGLVSQEPSLFATTIKKNITYGMENATDEEIKRAIELANASTFIDKLPMGIQTMVSGIQLAGGQKQRIAIARAILKNPKILLLDEATSALDVKSEQIVKDALERIMLNRTTIIVAHRLTTIRNANIIAVVHQGKIVEQGTHAELSMDPNGTYSQLIRLQEDANKDEDMPTLDHDADTSIERFDSMSTSKGSSAAIHHESEIEGENYNIKTIDDQRDQVMLNHKVSLKLLAAMNKPEVPILLLGSIAAVIKGLMRPTLGFLLSRIIRIFYEPPNELQRDSKFWSLMFVVLGCTGLIFIPMQQYFIGIAGGKLVQRIRSMCFEKLVHQEISWFDDHANSRSKKKPLSCSSIYLLSIVMTIFLVSFFSGAIGTWLSTDALRIQNLVGDYLALWVLNISTITAAVIIAFMSNWQLTLIILALLPLFASEGYTRMKFIQGSSGDAKLSIEEANQVAHDAVGGIRTIASFCAEEKVISLYRNRCTESMKQGFRRGLISGVGLGSSIFVVYTSTSFCCYAGAHLVKDGKASFEQIFRVLFVLLVSVVENAETNAMAPDFNKARDSAVSIFKILNSKPKIDSSSNVGLTLPNVRGDIDFKNIVALVGESGYGKSTVINLLQRFYDTDLGTILLDGVEIQKFKMNWLRQQMGLVSQEPILFNEIIKDNVAYGKQGTTSEEEIIAATKASNAHNFISALPEGYDTLVGERGIQLSGGQKQRIAIARAILKDPKILLLDEATSALDAESEHIVQEAFQRVMINRTTVVVAHRISSIKGADIIAVVKNGMIIEQGRHEELMKIKDGAYASLIALHLSSAT</sequence>
<dbReference type="GO" id="GO:0016887">
    <property type="term" value="F:ATP hydrolysis activity"/>
    <property type="evidence" value="ECO:0007669"/>
    <property type="project" value="InterPro"/>
</dbReference>
<dbReference type="CDD" id="cd03249">
    <property type="entry name" value="ABC_MTABC3_MDL1_MDL2"/>
    <property type="match status" value="1"/>
</dbReference>
<evidence type="ECO:0000313" key="15">
    <source>
        <dbReference type="EMBL" id="OVA00084.1"/>
    </source>
</evidence>
<organism evidence="15 16">
    <name type="scientific">Macleaya cordata</name>
    <name type="common">Five-seeded plume-poppy</name>
    <name type="synonym">Bocconia cordata</name>
    <dbReference type="NCBI Taxonomy" id="56857"/>
    <lineage>
        <taxon>Eukaryota</taxon>
        <taxon>Viridiplantae</taxon>
        <taxon>Streptophyta</taxon>
        <taxon>Embryophyta</taxon>
        <taxon>Tracheophyta</taxon>
        <taxon>Spermatophyta</taxon>
        <taxon>Magnoliopsida</taxon>
        <taxon>Ranunculales</taxon>
        <taxon>Papaveraceae</taxon>
        <taxon>Papaveroideae</taxon>
        <taxon>Macleaya</taxon>
    </lineage>
</organism>
<feature type="domain" description="ABC transporter" evidence="13">
    <location>
        <begin position="228"/>
        <end position="463"/>
    </location>
</feature>
<comment type="subcellular location">
    <subcellularLocation>
        <location evidence="1">Cell membrane</location>
        <topology evidence="1">Multi-pass membrane protein</topology>
    </subcellularLocation>
</comment>
<feature type="transmembrane region" description="Helical" evidence="12">
    <location>
        <begin position="791"/>
        <end position="810"/>
    </location>
</feature>
<dbReference type="Gene3D" id="3.40.50.300">
    <property type="entry name" value="P-loop containing nucleotide triphosphate hydrolases"/>
    <property type="match status" value="2"/>
</dbReference>
<feature type="transmembrane region" description="Helical" evidence="12">
    <location>
        <begin position="128"/>
        <end position="150"/>
    </location>
</feature>
<dbReference type="GO" id="GO:0005524">
    <property type="term" value="F:ATP binding"/>
    <property type="evidence" value="ECO:0007669"/>
    <property type="project" value="UniProtKB-KW"/>
</dbReference>
<dbReference type="InterPro" id="IPR003593">
    <property type="entry name" value="AAA+_ATPase"/>
</dbReference>
<dbReference type="CDD" id="cd18577">
    <property type="entry name" value="ABC_6TM_Pgp_ABCB1_D1_like"/>
    <property type="match status" value="1"/>
</dbReference>
<evidence type="ECO:0000256" key="1">
    <source>
        <dbReference type="ARBA" id="ARBA00004651"/>
    </source>
</evidence>
<dbReference type="GO" id="GO:0090374">
    <property type="term" value="P:oligopeptide export from mitochondrion"/>
    <property type="evidence" value="ECO:0007669"/>
    <property type="project" value="TreeGrafter"/>
</dbReference>
<protein>
    <submittedName>
        <fullName evidence="15">ABC transporter</fullName>
    </submittedName>
</protein>
<evidence type="ECO:0000256" key="12">
    <source>
        <dbReference type="SAM" id="Phobius"/>
    </source>
</evidence>
<dbReference type="InterPro" id="IPR039421">
    <property type="entry name" value="Type_1_exporter"/>
</dbReference>
<feature type="transmembrane region" description="Helical" evidence="12">
    <location>
        <begin position="655"/>
        <end position="678"/>
    </location>
</feature>
<evidence type="ECO:0000256" key="5">
    <source>
        <dbReference type="ARBA" id="ARBA00022737"/>
    </source>
</evidence>
<name>A0A200PPD5_MACCD</name>
<dbReference type="STRING" id="56857.A0A200PPD5"/>
<evidence type="ECO:0000256" key="4">
    <source>
        <dbReference type="ARBA" id="ARBA00022692"/>
    </source>
</evidence>
<keyword evidence="3" id="KW-0813">Transport</keyword>
<feature type="domain" description="ABC transporter" evidence="13">
    <location>
        <begin position="866"/>
        <end position="1107"/>
    </location>
</feature>
<keyword evidence="16" id="KW-1185">Reference proteome</keyword>
<evidence type="ECO:0000259" key="14">
    <source>
        <dbReference type="PROSITE" id="PS50929"/>
    </source>
</evidence>
<comment type="similarity">
    <text evidence="2">Belongs to the ABC transporter superfamily. ABCB family. Multidrug resistance exporter (TC 3.A.1.201) subfamily.</text>
</comment>
<dbReference type="GO" id="GO:0015421">
    <property type="term" value="F:ABC-type oligopeptide transporter activity"/>
    <property type="evidence" value="ECO:0007669"/>
    <property type="project" value="TreeGrafter"/>
</dbReference>
<reference evidence="15 16" key="1">
    <citation type="journal article" date="2017" name="Mol. Plant">
        <title>The Genome of Medicinal Plant Macleaya cordata Provides New Insights into Benzylisoquinoline Alkaloids Metabolism.</title>
        <authorList>
            <person name="Liu X."/>
            <person name="Liu Y."/>
            <person name="Huang P."/>
            <person name="Ma Y."/>
            <person name="Qing Z."/>
            <person name="Tang Q."/>
            <person name="Cao H."/>
            <person name="Cheng P."/>
            <person name="Zheng Y."/>
            <person name="Yuan Z."/>
            <person name="Zhou Y."/>
            <person name="Liu J."/>
            <person name="Tang Z."/>
            <person name="Zhuo Y."/>
            <person name="Zhang Y."/>
            <person name="Yu L."/>
            <person name="Huang J."/>
            <person name="Yang P."/>
            <person name="Peng Q."/>
            <person name="Zhang J."/>
            <person name="Jiang W."/>
            <person name="Zhang Z."/>
            <person name="Lin K."/>
            <person name="Ro D.K."/>
            <person name="Chen X."/>
            <person name="Xiong X."/>
            <person name="Shang Y."/>
            <person name="Huang S."/>
            <person name="Zeng J."/>
        </authorList>
    </citation>
    <scope>NUCLEOTIDE SEQUENCE [LARGE SCALE GENOMIC DNA]</scope>
    <source>
        <strain evidence="16">cv. BLH2017</strain>
        <tissue evidence="15">Root</tissue>
    </source>
</reference>
<dbReference type="FunFam" id="3.40.50.300:FF:000066">
    <property type="entry name" value="ABC transporter B family member 1"/>
    <property type="match status" value="1"/>
</dbReference>
<dbReference type="InterPro" id="IPR036640">
    <property type="entry name" value="ABC1_TM_sf"/>
</dbReference>
<gene>
    <name evidence="15" type="ORF">BVC80_1451g4</name>
</gene>
<dbReference type="PROSITE" id="PS50929">
    <property type="entry name" value="ABC_TM1F"/>
    <property type="match status" value="2"/>
</dbReference>
<dbReference type="InParanoid" id="A0A200PPD5"/>